<dbReference type="InterPro" id="IPR009057">
    <property type="entry name" value="Homeodomain-like_sf"/>
</dbReference>
<comment type="caution">
    <text evidence="4">The sequence shown here is derived from an EMBL/GenBank/DDBJ whole genome shotgun (WGS) entry which is preliminary data.</text>
</comment>
<feature type="domain" description="HTH tetR-type" evidence="3">
    <location>
        <begin position="1"/>
        <end position="61"/>
    </location>
</feature>
<dbReference type="PRINTS" id="PR00455">
    <property type="entry name" value="HTHTETR"/>
</dbReference>
<dbReference type="GO" id="GO:0003677">
    <property type="term" value="F:DNA binding"/>
    <property type="evidence" value="ECO:0007669"/>
    <property type="project" value="UniProtKB-UniRule"/>
</dbReference>
<evidence type="ECO:0000256" key="1">
    <source>
        <dbReference type="ARBA" id="ARBA00023125"/>
    </source>
</evidence>
<keyword evidence="1 2" id="KW-0238">DNA-binding</keyword>
<evidence type="ECO:0000259" key="3">
    <source>
        <dbReference type="PROSITE" id="PS50977"/>
    </source>
</evidence>
<dbReference type="PROSITE" id="PS50977">
    <property type="entry name" value="HTH_TETR_2"/>
    <property type="match status" value="1"/>
</dbReference>
<keyword evidence="5" id="KW-1185">Reference proteome</keyword>
<protein>
    <submittedName>
        <fullName evidence="4">AcrR family transcriptional regulator</fullName>
    </submittedName>
</protein>
<dbReference type="PANTHER" id="PTHR43479">
    <property type="entry name" value="ACREF/ENVCD OPERON REPRESSOR-RELATED"/>
    <property type="match status" value="1"/>
</dbReference>
<dbReference type="Proteomes" id="UP000249819">
    <property type="component" value="Unassembled WGS sequence"/>
</dbReference>
<feature type="DNA-binding region" description="H-T-H motif" evidence="2">
    <location>
        <begin position="24"/>
        <end position="43"/>
    </location>
</feature>
<proteinExistence type="predicted"/>
<dbReference type="AlphaFoldDB" id="A0A327W5T5"/>
<dbReference type="Pfam" id="PF00440">
    <property type="entry name" value="TetR_N"/>
    <property type="match status" value="1"/>
</dbReference>
<dbReference type="InterPro" id="IPR001647">
    <property type="entry name" value="HTH_TetR"/>
</dbReference>
<gene>
    <name evidence="4" type="ORF">CLV59_102586</name>
</gene>
<dbReference type="SUPFAM" id="SSF46689">
    <property type="entry name" value="Homeodomain-like"/>
    <property type="match status" value="1"/>
</dbReference>
<evidence type="ECO:0000313" key="5">
    <source>
        <dbReference type="Proteomes" id="UP000249819"/>
    </source>
</evidence>
<reference evidence="4 5" key="1">
    <citation type="submission" date="2018-06" db="EMBL/GenBank/DDBJ databases">
        <title>Genomic Encyclopedia of Archaeal and Bacterial Type Strains, Phase II (KMG-II): from individual species to whole genera.</title>
        <authorList>
            <person name="Goeker M."/>
        </authorList>
    </citation>
    <scope>NUCLEOTIDE SEQUENCE [LARGE SCALE GENOMIC DNA]</scope>
    <source>
        <strain evidence="4 5">DSM 29821</strain>
    </source>
</reference>
<organism evidence="4 5">
    <name type="scientific">Chitinophaga dinghuensis</name>
    <dbReference type="NCBI Taxonomy" id="1539050"/>
    <lineage>
        <taxon>Bacteria</taxon>
        <taxon>Pseudomonadati</taxon>
        <taxon>Bacteroidota</taxon>
        <taxon>Chitinophagia</taxon>
        <taxon>Chitinophagales</taxon>
        <taxon>Chitinophagaceae</taxon>
        <taxon>Chitinophaga</taxon>
    </lineage>
</organism>
<dbReference type="InterPro" id="IPR050624">
    <property type="entry name" value="HTH-type_Tx_Regulator"/>
</dbReference>
<dbReference type="RefSeq" id="WP_111591506.1">
    <property type="nucleotide sequence ID" value="NZ_QLMA01000002.1"/>
</dbReference>
<evidence type="ECO:0000313" key="4">
    <source>
        <dbReference type="EMBL" id="RAJ85879.1"/>
    </source>
</evidence>
<name>A0A327W5T5_9BACT</name>
<sequence length="203" mass="23619">MEVQERILDKAFSLFRQFGTRSITMDDIALKMGLSKKTLYAHFTDKDDLVFQSVSGFIHNIHQECLANKQRSKDAIDEMFLVMEMIDKRLRNINPVIMLDLQKYHAKAFQAFLDYQQQDLAAMIKENLERGIHDGLYRPDLNISILVNYRIQGCTASFQPENFPGEHDMDKVQKVLLENFLYGVASSKGYKLIEKYKQLSQNI</sequence>
<dbReference type="EMBL" id="QLMA01000002">
    <property type="protein sequence ID" value="RAJ85879.1"/>
    <property type="molecule type" value="Genomic_DNA"/>
</dbReference>
<accession>A0A327W5T5</accession>
<evidence type="ECO:0000256" key="2">
    <source>
        <dbReference type="PROSITE-ProRule" id="PRU00335"/>
    </source>
</evidence>
<dbReference type="OrthoDB" id="881297at2"/>
<dbReference type="Gene3D" id="1.10.357.10">
    <property type="entry name" value="Tetracycline Repressor, domain 2"/>
    <property type="match status" value="1"/>
</dbReference>
<dbReference type="PANTHER" id="PTHR43479:SF11">
    <property type="entry name" value="ACREF_ENVCD OPERON REPRESSOR-RELATED"/>
    <property type="match status" value="1"/>
</dbReference>